<organism evidence="2">
    <name type="scientific">Amphimedon queenslandica</name>
    <name type="common">Sponge</name>
    <dbReference type="NCBI Taxonomy" id="400682"/>
    <lineage>
        <taxon>Eukaryota</taxon>
        <taxon>Metazoa</taxon>
        <taxon>Porifera</taxon>
        <taxon>Demospongiae</taxon>
        <taxon>Heteroscleromorpha</taxon>
        <taxon>Haplosclerida</taxon>
        <taxon>Niphatidae</taxon>
        <taxon>Amphimedon</taxon>
    </lineage>
</organism>
<sequence length="142" mass="16103">KELDTREERPVSLEPSERPCKRQKIWEVCTEIIEESGGSVTSEKPELELYLSEPLIELEVDTCRWWGDTKRNPSLSTIARVGVSQQIAVEEETGPLQTPAPKLQIKDFIYVLNTLECEPEQGESILQFSLDQNSNGTIRGSR</sequence>
<accession>A0A1X7SF13</accession>
<evidence type="ECO:0000256" key="1">
    <source>
        <dbReference type="SAM" id="MobiDB-lite"/>
    </source>
</evidence>
<reference evidence="2" key="1">
    <citation type="submission" date="2017-05" db="UniProtKB">
        <authorList>
            <consortium name="EnsemblMetazoa"/>
        </authorList>
    </citation>
    <scope>IDENTIFICATION</scope>
</reference>
<dbReference type="AlphaFoldDB" id="A0A1X7SF13"/>
<proteinExistence type="predicted"/>
<protein>
    <submittedName>
        <fullName evidence="2">Uncharacterized protein</fullName>
    </submittedName>
</protein>
<feature type="region of interest" description="Disordered" evidence="1">
    <location>
        <begin position="1"/>
        <end position="20"/>
    </location>
</feature>
<evidence type="ECO:0000313" key="2">
    <source>
        <dbReference type="EnsemblMetazoa" id="Aqu2.1.00663_001"/>
    </source>
</evidence>
<dbReference type="InParanoid" id="A0A1X7SF13"/>
<name>A0A1X7SF13_AMPQE</name>
<dbReference type="EnsemblMetazoa" id="Aqu2.1.00663_001">
    <property type="protein sequence ID" value="Aqu2.1.00663_001"/>
    <property type="gene ID" value="Aqu2.1.00663"/>
</dbReference>